<dbReference type="STRING" id="56107.Cylst_1530"/>
<dbReference type="InterPro" id="IPR010060">
    <property type="entry name" value="NRPS_synth"/>
</dbReference>
<dbReference type="SUPFAM" id="SSF56801">
    <property type="entry name" value="Acetyl-CoA synthetase-like"/>
    <property type="match status" value="1"/>
</dbReference>
<dbReference type="PROSITE" id="PS00012">
    <property type="entry name" value="PHOSPHOPANTETHEINE"/>
    <property type="match status" value="1"/>
</dbReference>
<evidence type="ECO:0000256" key="3">
    <source>
        <dbReference type="ARBA" id="ARBA00022450"/>
    </source>
</evidence>
<dbReference type="InterPro" id="IPR036736">
    <property type="entry name" value="ACP-like_sf"/>
</dbReference>
<gene>
    <name evidence="7" type="ORF">Cylst_1530</name>
</gene>
<keyword evidence="3" id="KW-0596">Phosphopantetheine</keyword>
<evidence type="ECO:0000256" key="5">
    <source>
        <dbReference type="ARBA" id="ARBA00023194"/>
    </source>
</evidence>
<dbReference type="SUPFAM" id="SSF52777">
    <property type="entry name" value="CoA-dependent acyltransferases"/>
    <property type="match status" value="3"/>
</dbReference>
<dbReference type="InterPro" id="IPR045851">
    <property type="entry name" value="AMP-bd_C_sf"/>
</dbReference>
<dbReference type="InterPro" id="IPR023213">
    <property type="entry name" value="CAT-like_dom_sf"/>
</dbReference>
<dbReference type="InterPro" id="IPR010071">
    <property type="entry name" value="AA_adenyl_dom"/>
</dbReference>
<dbReference type="GO" id="GO:0044550">
    <property type="term" value="P:secondary metabolite biosynthetic process"/>
    <property type="evidence" value="ECO:0007669"/>
    <property type="project" value="UniProtKB-ARBA"/>
</dbReference>
<dbReference type="InterPro" id="IPR020845">
    <property type="entry name" value="AMP-binding_CS"/>
</dbReference>
<dbReference type="GO" id="GO:0008610">
    <property type="term" value="P:lipid biosynthetic process"/>
    <property type="evidence" value="ECO:0007669"/>
    <property type="project" value="UniProtKB-ARBA"/>
</dbReference>
<dbReference type="FunFam" id="3.40.50.980:FF:000001">
    <property type="entry name" value="Non-ribosomal peptide synthetase"/>
    <property type="match status" value="1"/>
</dbReference>
<dbReference type="Pfam" id="PF13193">
    <property type="entry name" value="AMP-binding_C"/>
    <property type="match status" value="1"/>
</dbReference>
<dbReference type="CDD" id="cd05930">
    <property type="entry name" value="A_NRPS"/>
    <property type="match status" value="1"/>
</dbReference>
<dbReference type="Proteomes" id="UP000010475">
    <property type="component" value="Chromosome"/>
</dbReference>
<dbReference type="InterPro" id="IPR006162">
    <property type="entry name" value="Ppantetheine_attach_site"/>
</dbReference>
<comment type="cofactor">
    <cofactor evidence="1">
        <name>pantetheine 4'-phosphate</name>
        <dbReference type="ChEBI" id="CHEBI:47942"/>
    </cofactor>
</comment>
<dbReference type="GO" id="GO:0017000">
    <property type="term" value="P:antibiotic biosynthetic process"/>
    <property type="evidence" value="ECO:0007669"/>
    <property type="project" value="UniProtKB-KW"/>
</dbReference>
<dbReference type="Pfam" id="PF00501">
    <property type="entry name" value="AMP-binding"/>
    <property type="match status" value="1"/>
</dbReference>
<keyword evidence="8" id="KW-1185">Reference proteome</keyword>
<dbReference type="PROSITE" id="PS50075">
    <property type="entry name" value="CARRIER"/>
    <property type="match status" value="1"/>
</dbReference>
<proteinExistence type="inferred from homology"/>
<dbReference type="InterPro" id="IPR009081">
    <property type="entry name" value="PP-bd_ACP"/>
</dbReference>
<feature type="domain" description="Carrier" evidence="6">
    <location>
        <begin position="819"/>
        <end position="893"/>
    </location>
</feature>
<dbReference type="PATRIC" id="fig|56107.3.peg.1726"/>
<sequence>MKKMMLNKITENTIISDSLLAHKIYWLNKLSKEIPETNFIIDYVRPVFFSSKNRYVNFELSNDLSEKIIKLANGSYLSIYLILLSNLNILLQRYTGCNDIIVGTPNRKQENEELINQIIPLRFNLSKETDFKNLLLEVKKTTIGAYCHSKYPLDKILKLLDIQNNWSRHPLFDIVMLLENIHDSSHLLDINNDLDISFRVIDNSIKGKIVYNDSLFQEATIENIIKAYLHIIDITINEPKIKLADISLVGEREQHKLLKSFNQNHKKYPVKQSIHQLFESQVEKNHQHIAVVCENNHLSYKKLNDCANQLANFLANTGVRKGDFVGIIKERDINFLIAILAILKVGGVYVPIDISYPPDRVKYMLFNSEVEIVLTDYSCLDKLAGLIEDSQHLQSLICLGIKPNDKVLPTLLNINVYDQLDFEKFPKTNLDIHSEGIDQAYMIYTSGSTGLPKGAIIRHGGAINHIYAQYDALELTESLTFLQSAPASSDISVWQFLAPILIGGKTIIVDTETVCNPENLFKVIKKAKITIVELVPIVLNNLLDYISHLSEQERLLPDLRWMMVTGESVPGELVNRWLEFYPDIQVINAYGPTEAADDITQLIIDKPLTENQRTVAIGKPLANLNLYILDQQMQLVPVGFPGEICVSGFGVGVGYWKNEESTKLSFVSNPFPSIAKPLPGTSTDLIYKTGDLGRWLPDGNIEFLGRIDHQVKIRGFRIELGEIEAVIGQHQFVREKVVIAREDIPNQKRLVAYIVPNVEDNQLVSQLRNFLKQRLPDHMIPSAFVLLEELPLTPSGKIDRKALPMPDMQGSNIAETFVAPSTVVEETLARIWEKVLGVNQVGIHDNFFELGGDSILCIQVIAKAHQAEFNITPKQLFQHQTIAELAKIIGTNQAIQAEQGLVIGNVPLTPIQHYFFEQNLQNPNHWNEAVLLEVLEPWNPQLLNKVVQQLLVHHDALRLRFEPTESSWQQINFSPDDSIPFSYIDLSALPPDAQAPALETAATKIQDSLNLSQGYLIQVALFNLGASKTSRLLIVIHHLLVDGFSWRILIDDFQTAYQQLKQGQEIIQLPAKTTSFKQWSQRLQEYANSAIVEQEIDYWLMKSREQVSPIPVDYSGGANTEALACTVSVKLSVAETQVLLKEVPVLYRTQINDVLLTGLVLAFSQWTEKTSLLINLEGHGREEIFADVNLSRTVGLFSSIFPVLLDLGEVSRPGDALKAIKEQLRSIPNRGIGYGVLRYLSNNAVVVNSLGLLPQAEVVFNYLGQFDQTLSESSLLKLSQEPIGPQSSLENNRSYLLSFNSFVVGGQLQLNCTYSQAVHCQTTIEALAQEFVEALRSLIVHCQSPDAGGFTPSDFPLVQLSQDELDQALGIVEF</sequence>
<accession>K9WVH2</accession>
<comment type="similarity">
    <text evidence="2">Belongs to the ATP-dependent AMP-binding enzyme family.</text>
</comment>
<dbReference type="Pfam" id="PF00668">
    <property type="entry name" value="Condensation"/>
    <property type="match status" value="2"/>
</dbReference>
<dbReference type="EMBL" id="CP003642">
    <property type="protein sequence ID" value="AFZ23814.1"/>
    <property type="molecule type" value="Genomic_DNA"/>
</dbReference>
<dbReference type="CDD" id="cd19534">
    <property type="entry name" value="E_NRPS"/>
    <property type="match status" value="1"/>
</dbReference>
<dbReference type="Pfam" id="PF00550">
    <property type="entry name" value="PP-binding"/>
    <property type="match status" value="1"/>
</dbReference>
<keyword evidence="4" id="KW-0597">Phosphoprotein</keyword>
<dbReference type="Gene3D" id="1.10.1200.10">
    <property type="entry name" value="ACP-like"/>
    <property type="match status" value="1"/>
</dbReference>
<dbReference type="eggNOG" id="COG1020">
    <property type="taxonomic scope" value="Bacteria"/>
</dbReference>
<keyword evidence="5" id="KW-0045">Antibiotic biosynthesis</keyword>
<dbReference type="Gene3D" id="2.30.38.10">
    <property type="entry name" value="Luciferase, Domain 3"/>
    <property type="match status" value="1"/>
</dbReference>
<dbReference type="SUPFAM" id="SSF47336">
    <property type="entry name" value="ACP-like"/>
    <property type="match status" value="1"/>
</dbReference>
<evidence type="ECO:0000256" key="2">
    <source>
        <dbReference type="ARBA" id="ARBA00006432"/>
    </source>
</evidence>
<evidence type="ECO:0000259" key="6">
    <source>
        <dbReference type="PROSITE" id="PS50075"/>
    </source>
</evidence>
<dbReference type="KEGG" id="csg:Cylst_1530"/>
<dbReference type="Gene3D" id="3.30.559.30">
    <property type="entry name" value="Nonribosomal peptide synthetase, condensation domain"/>
    <property type="match status" value="2"/>
</dbReference>
<evidence type="ECO:0000256" key="1">
    <source>
        <dbReference type="ARBA" id="ARBA00001957"/>
    </source>
</evidence>
<dbReference type="HOGENOM" id="CLU_000022_2_2_3"/>
<dbReference type="PANTHER" id="PTHR45398">
    <property type="match status" value="1"/>
</dbReference>
<dbReference type="Gene3D" id="3.30.559.10">
    <property type="entry name" value="Chloramphenicol acetyltransferase-like domain"/>
    <property type="match status" value="2"/>
</dbReference>
<dbReference type="PANTHER" id="PTHR45398:SF1">
    <property type="entry name" value="ENZYME, PUTATIVE (JCVI)-RELATED"/>
    <property type="match status" value="1"/>
</dbReference>
<evidence type="ECO:0000313" key="7">
    <source>
        <dbReference type="EMBL" id="AFZ23814.1"/>
    </source>
</evidence>
<dbReference type="Gene3D" id="3.40.50.980">
    <property type="match status" value="2"/>
</dbReference>
<dbReference type="InterPro" id="IPR001242">
    <property type="entry name" value="Condensation_dom"/>
</dbReference>
<dbReference type="InterPro" id="IPR000873">
    <property type="entry name" value="AMP-dep_synth/lig_dom"/>
</dbReference>
<dbReference type="PROSITE" id="PS00455">
    <property type="entry name" value="AMP_BINDING"/>
    <property type="match status" value="1"/>
</dbReference>
<organism evidence="7 8">
    <name type="scientific">Cylindrospermum stagnale PCC 7417</name>
    <dbReference type="NCBI Taxonomy" id="56107"/>
    <lineage>
        <taxon>Bacteria</taxon>
        <taxon>Bacillati</taxon>
        <taxon>Cyanobacteriota</taxon>
        <taxon>Cyanophyceae</taxon>
        <taxon>Nostocales</taxon>
        <taxon>Nostocaceae</taxon>
        <taxon>Cylindrospermum</taxon>
    </lineage>
</organism>
<reference evidence="7 8" key="1">
    <citation type="submission" date="2012-06" db="EMBL/GenBank/DDBJ databases">
        <title>Finished chromosome of genome of Cylindrospermum stagnale PCC 7417.</title>
        <authorList>
            <consortium name="US DOE Joint Genome Institute"/>
            <person name="Gugger M."/>
            <person name="Coursin T."/>
            <person name="Rippka R."/>
            <person name="Tandeau De Marsac N."/>
            <person name="Huntemann M."/>
            <person name="Wei C.-L."/>
            <person name="Han J."/>
            <person name="Detter J.C."/>
            <person name="Han C."/>
            <person name="Tapia R."/>
            <person name="Chen A."/>
            <person name="Kyrpides N."/>
            <person name="Mavromatis K."/>
            <person name="Markowitz V."/>
            <person name="Szeto E."/>
            <person name="Ivanova N."/>
            <person name="Pagani I."/>
            <person name="Pati A."/>
            <person name="Goodwin L."/>
            <person name="Nordberg H.P."/>
            <person name="Cantor M.N."/>
            <person name="Hua S.X."/>
            <person name="Woyke T."/>
            <person name="Kerfeld C.A."/>
        </authorList>
    </citation>
    <scope>NUCLEOTIDE SEQUENCE [LARGE SCALE GENOMIC DNA]</scope>
    <source>
        <strain evidence="7 8">PCC 7417</strain>
    </source>
</reference>
<protein>
    <submittedName>
        <fullName evidence="7">Non-ribosomal peptide synthase/amino acid adenylation enzyme</fullName>
    </submittedName>
</protein>
<dbReference type="FunFam" id="3.30.300.30:FF:000010">
    <property type="entry name" value="Enterobactin synthetase component F"/>
    <property type="match status" value="1"/>
</dbReference>
<dbReference type="FunFam" id="1.10.1200.10:FF:000005">
    <property type="entry name" value="Nonribosomal peptide synthetase 1"/>
    <property type="match status" value="1"/>
</dbReference>
<dbReference type="GO" id="GO:0003824">
    <property type="term" value="F:catalytic activity"/>
    <property type="evidence" value="ECO:0007669"/>
    <property type="project" value="InterPro"/>
</dbReference>
<dbReference type="Gene3D" id="3.30.300.30">
    <property type="match status" value="1"/>
</dbReference>
<name>K9WVH2_9NOST</name>
<dbReference type="NCBIfam" id="TIGR01720">
    <property type="entry name" value="NRPS-para261"/>
    <property type="match status" value="1"/>
</dbReference>
<dbReference type="NCBIfam" id="TIGR01733">
    <property type="entry name" value="AA-adenyl-dom"/>
    <property type="match status" value="1"/>
</dbReference>
<evidence type="ECO:0000256" key="4">
    <source>
        <dbReference type="ARBA" id="ARBA00022553"/>
    </source>
</evidence>
<dbReference type="InterPro" id="IPR025110">
    <property type="entry name" value="AMP-bd_C"/>
</dbReference>
<evidence type="ECO:0000313" key="8">
    <source>
        <dbReference type="Proteomes" id="UP000010475"/>
    </source>
</evidence>